<reference evidence="3 4" key="1">
    <citation type="submission" date="2018-08" db="EMBL/GenBank/DDBJ databases">
        <title>Whole genome sequence analysis of Dermacoccus abyssi bacteria isolated from Deep Mariana trench Micromonospora spp reveals genes involved in the environmental adaptation and production of secondary metabolites.</title>
        <authorList>
            <person name="Abdel-Mageed W.M."/>
            <person name="Lehri B."/>
            <person name="Nouioui I."/>
            <person name="Goodfellow I."/>
            <person name="Jaspars M."/>
            <person name="Karlyshev A."/>
        </authorList>
    </citation>
    <scope>NUCLEOTIDE SEQUENCE [LARGE SCALE GENOMIC DNA]</scope>
    <source>
        <strain evidence="3 4">MT1.1</strain>
    </source>
</reference>
<evidence type="ECO:0000256" key="2">
    <source>
        <dbReference type="SAM" id="Phobius"/>
    </source>
</evidence>
<dbReference type="AlphaFoldDB" id="A0A417ZAA3"/>
<evidence type="ECO:0000256" key="1">
    <source>
        <dbReference type="SAM" id="MobiDB-lite"/>
    </source>
</evidence>
<dbReference type="InterPro" id="IPR021424">
    <property type="entry name" value="PorA"/>
</dbReference>
<keyword evidence="2" id="KW-0812">Transmembrane</keyword>
<keyword evidence="2" id="KW-1133">Transmembrane helix</keyword>
<comment type="caution">
    <text evidence="3">The sequence shown here is derived from an EMBL/GenBank/DDBJ whole genome shotgun (WGS) entry which is preliminary data.</text>
</comment>
<dbReference type="Proteomes" id="UP000285376">
    <property type="component" value="Unassembled WGS sequence"/>
</dbReference>
<evidence type="ECO:0000313" key="3">
    <source>
        <dbReference type="EMBL" id="RHW47576.1"/>
    </source>
</evidence>
<sequence length="351" mass="39081">MRKAAVMIGFGAFFLTMALLMRFHAYPKLAVVPLNQNTQQTVADDNAKYFDADKVKGGSGKILTKATVVADKAASEKVSEELGRDVVVIDQWQSTDNFDDKGQMKAPPMSATTQRVAIDRSTGEAVKWDGNELNGKPVDIKGHTIKFPFQVDKDAKYEYWDTTLAKAIPVKFAGEDKINGMKTYKFTQSVPKTAFTKMDVPGEIFGLDKGKQTADRTYANERTIWVDPVTGVMMKLQEKQKQTLELEGQEPVNAMDTTSTMTPETVAKNVDEYKSKGSQLNILRNWAPLVLGLLGLLALVLGLIVSMRSRRTVGAHAEERRDDYRDDYRDGNGNDNANMVFGDRRDDGVQY</sequence>
<dbReference type="EMBL" id="QWLM01000002">
    <property type="protein sequence ID" value="RHW47576.1"/>
    <property type="molecule type" value="Genomic_DNA"/>
</dbReference>
<feature type="compositionally biased region" description="Basic and acidic residues" evidence="1">
    <location>
        <begin position="342"/>
        <end position="351"/>
    </location>
</feature>
<dbReference type="Pfam" id="PF11271">
    <property type="entry name" value="PorA"/>
    <property type="match status" value="1"/>
</dbReference>
<accession>A0A417ZAA3</accession>
<evidence type="ECO:0000313" key="4">
    <source>
        <dbReference type="Proteomes" id="UP000285376"/>
    </source>
</evidence>
<organism evidence="3 4">
    <name type="scientific">Dermacoccus abyssi</name>
    <dbReference type="NCBI Taxonomy" id="322596"/>
    <lineage>
        <taxon>Bacteria</taxon>
        <taxon>Bacillati</taxon>
        <taxon>Actinomycetota</taxon>
        <taxon>Actinomycetes</taxon>
        <taxon>Micrococcales</taxon>
        <taxon>Dermacoccaceae</taxon>
        <taxon>Dermacoccus</taxon>
    </lineage>
</organism>
<feature type="region of interest" description="Disordered" evidence="1">
    <location>
        <begin position="324"/>
        <end position="351"/>
    </location>
</feature>
<gene>
    <name evidence="3" type="ORF">D1832_02440</name>
</gene>
<protein>
    <submittedName>
        <fullName evidence="3">DUF3068 domain-containing protein</fullName>
    </submittedName>
</protein>
<name>A0A417ZAA3_9MICO</name>
<feature type="transmembrane region" description="Helical" evidence="2">
    <location>
        <begin position="286"/>
        <end position="305"/>
    </location>
</feature>
<keyword evidence="2" id="KW-0472">Membrane</keyword>
<proteinExistence type="predicted"/>